<protein>
    <recommendedName>
        <fullName evidence="6">DUS-like FMN-binding domain-containing protein</fullName>
    </recommendedName>
</protein>
<dbReference type="SUPFAM" id="SSF51395">
    <property type="entry name" value="FMN-linked oxidoreductases"/>
    <property type="match status" value="1"/>
</dbReference>
<dbReference type="PANTHER" id="PTHR11082:SF25">
    <property type="entry name" value="DUS-LIKE FMN-BINDING DOMAIN-CONTAINING PROTEIN"/>
    <property type="match status" value="1"/>
</dbReference>
<dbReference type="PANTHER" id="PTHR11082">
    <property type="entry name" value="TRNA-DIHYDROURIDINE SYNTHASE"/>
    <property type="match status" value="1"/>
</dbReference>
<keyword evidence="5" id="KW-0560">Oxidoreductase</keyword>
<dbReference type="AlphaFoldDB" id="A0A8J4PUA8"/>
<evidence type="ECO:0000256" key="3">
    <source>
        <dbReference type="ARBA" id="ARBA00022643"/>
    </source>
</evidence>
<dbReference type="GO" id="GO:0050660">
    <property type="term" value="F:flavin adenine dinucleotide binding"/>
    <property type="evidence" value="ECO:0007669"/>
    <property type="project" value="InterPro"/>
</dbReference>
<keyword evidence="4" id="KW-0819">tRNA processing</keyword>
<dbReference type="GO" id="GO:0017150">
    <property type="term" value="F:tRNA dihydrouridine synthase activity"/>
    <property type="evidence" value="ECO:0007669"/>
    <property type="project" value="InterPro"/>
</dbReference>
<dbReference type="Gene3D" id="3.20.20.70">
    <property type="entry name" value="Aldolase class I"/>
    <property type="match status" value="1"/>
</dbReference>
<dbReference type="Pfam" id="PF01207">
    <property type="entry name" value="Dus"/>
    <property type="match status" value="1"/>
</dbReference>
<dbReference type="PROSITE" id="PS01136">
    <property type="entry name" value="UPF0034"/>
    <property type="match status" value="1"/>
</dbReference>
<gene>
    <name evidence="7" type="ORF">CYY_004949</name>
</gene>
<name>A0A8J4PUA8_9MYCE</name>
<comment type="cofactor">
    <cofactor evidence="1">
        <name>FMN</name>
        <dbReference type="ChEBI" id="CHEBI:58210"/>
    </cofactor>
</comment>
<dbReference type="OrthoDB" id="10262250at2759"/>
<evidence type="ECO:0000256" key="4">
    <source>
        <dbReference type="ARBA" id="ARBA00022694"/>
    </source>
</evidence>
<dbReference type="InterPro" id="IPR013785">
    <property type="entry name" value="Aldolase_TIM"/>
</dbReference>
<keyword evidence="2" id="KW-0285">Flavoprotein</keyword>
<keyword evidence="3" id="KW-0288">FMN</keyword>
<comment type="caution">
    <text evidence="7">The sequence shown here is derived from an EMBL/GenBank/DDBJ whole genome shotgun (WGS) entry which is preliminary data.</text>
</comment>
<feature type="domain" description="DUS-like FMN-binding" evidence="6">
    <location>
        <begin position="29"/>
        <end position="268"/>
    </location>
</feature>
<evidence type="ECO:0000313" key="8">
    <source>
        <dbReference type="Proteomes" id="UP000695562"/>
    </source>
</evidence>
<reference evidence="7" key="1">
    <citation type="submission" date="2020-01" db="EMBL/GenBank/DDBJ databases">
        <title>Development of genomics and gene disruption for Polysphondylium violaceum indicates a role for the polyketide synthase stlB in stalk morphogenesis.</title>
        <authorList>
            <person name="Narita B."/>
            <person name="Kawabe Y."/>
            <person name="Kin K."/>
            <person name="Saito T."/>
            <person name="Gibbs R."/>
            <person name="Kuspa A."/>
            <person name="Muzny D."/>
            <person name="Queller D."/>
            <person name="Richards S."/>
            <person name="Strassman J."/>
            <person name="Sucgang R."/>
            <person name="Worley K."/>
            <person name="Schaap P."/>
        </authorList>
    </citation>
    <scope>NUCLEOTIDE SEQUENCE</scope>
    <source>
        <strain evidence="7">QSvi11</strain>
    </source>
</reference>
<dbReference type="EMBL" id="AJWJ01000185">
    <property type="protein sequence ID" value="KAF2073747.1"/>
    <property type="molecule type" value="Genomic_DNA"/>
</dbReference>
<evidence type="ECO:0000259" key="6">
    <source>
        <dbReference type="Pfam" id="PF01207"/>
    </source>
</evidence>
<evidence type="ECO:0000256" key="1">
    <source>
        <dbReference type="ARBA" id="ARBA00001917"/>
    </source>
</evidence>
<dbReference type="Proteomes" id="UP000695562">
    <property type="component" value="Unassembled WGS sequence"/>
</dbReference>
<proteinExistence type="predicted"/>
<sequence length="420" mass="46955">MIRSTQKIFGSNNTSSFWNKLKKKPFFSLAPMAEVSDTSLRYMIASIAKPDVTYNEFVSADGISVGNRDKLVQTLCYSEPERPLVAQFFGCKPDNFRVSAAVARELGYDGVDINMGCPSRKVVSPKQASGAALINSPDLAKEIIAATQEGAGHLPVSVKTRIGFDEIEIDRWLPNILEMKPACLTLHLRTKKELSLVPAHWEHEVLDRVLEMRDQISPDTLIVGNGDVESIQDGLLKHQEFGVDGIMVGRAVYGNPWFFDPMFVPEYIPGPLDPTPMQLLLLDQKECAANGGPPVSFKEISVEERFRVFLQHAIINEQIYTYHYKPMIKMNIHFSAYFSPLANLQHTASLKKALAACTTSDEVAIVVNNFLISRNRQPLDYDQIKRDTLYQASPLFLKSCPDLHNIKPASNSPLTTTMHI</sequence>
<dbReference type="InterPro" id="IPR018517">
    <property type="entry name" value="tRNA_hU_synthase_CS"/>
</dbReference>
<dbReference type="CDD" id="cd02801">
    <property type="entry name" value="DUS_like_FMN"/>
    <property type="match status" value="1"/>
</dbReference>
<dbReference type="InterPro" id="IPR035587">
    <property type="entry name" value="DUS-like_FMN-bd"/>
</dbReference>
<accession>A0A8J4PUA8</accession>
<keyword evidence="8" id="KW-1185">Reference proteome</keyword>
<evidence type="ECO:0000256" key="2">
    <source>
        <dbReference type="ARBA" id="ARBA00022630"/>
    </source>
</evidence>
<organism evidence="7 8">
    <name type="scientific">Polysphondylium violaceum</name>
    <dbReference type="NCBI Taxonomy" id="133409"/>
    <lineage>
        <taxon>Eukaryota</taxon>
        <taxon>Amoebozoa</taxon>
        <taxon>Evosea</taxon>
        <taxon>Eumycetozoa</taxon>
        <taxon>Dictyostelia</taxon>
        <taxon>Dictyosteliales</taxon>
        <taxon>Dictyosteliaceae</taxon>
        <taxon>Polysphondylium</taxon>
    </lineage>
</organism>
<evidence type="ECO:0000313" key="7">
    <source>
        <dbReference type="EMBL" id="KAF2073747.1"/>
    </source>
</evidence>
<evidence type="ECO:0000256" key="5">
    <source>
        <dbReference type="ARBA" id="ARBA00023002"/>
    </source>
</evidence>